<feature type="region of interest" description="Disordered" evidence="1">
    <location>
        <begin position="225"/>
        <end position="291"/>
    </location>
</feature>
<dbReference type="AlphaFoldDB" id="A0A3A1UZM7"/>
<evidence type="ECO:0008006" key="4">
    <source>
        <dbReference type="Google" id="ProtNLM"/>
    </source>
</evidence>
<reference evidence="2 3" key="1">
    <citation type="submission" date="2018-09" db="EMBL/GenBank/DDBJ databases">
        <title>Paenibacillus aracenensis nov. sp. isolated from a cave in southern Spain.</title>
        <authorList>
            <person name="Jurado V."/>
            <person name="Gutierrez-Patricio S."/>
            <person name="Gonzalez-Pimentel J.L."/>
            <person name="Miller A.Z."/>
            <person name="Laiz L."/>
            <person name="Saiz-Jimenez C."/>
        </authorList>
    </citation>
    <scope>NUCLEOTIDE SEQUENCE [LARGE SCALE GENOMIC DNA]</scope>
    <source>
        <strain evidence="2 3">DSM 22867</strain>
    </source>
</reference>
<accession>A0A3A1UZM7</accession>
<name>A0A3A1UZM7_9BACL</name>
<dbReference type="EMBL" id="QXQA01000003">
    <property type="protein sequence ID" value="RIX53938.1"/>
    <property type="molecule type" value="Genomic_DNA"/>
</dbReference>
<organism evidence="2 3">
    <name type="scientific">Paenibacillus nanensis</name>
    <dbReference type="NCBI Taxonomy" id="393251"/>
    <lineage>
        <taxon>Bacteria</taxon>
        <taxon>Bacillati</taxon>
        <taxon>Bacillota</taxon>
        <taxon>Bacilli</taxon>
        <taxon>Bacillales</taxon>
        <taxon>Paenibacillaceae</taxon>
        <taxon>Paenibacillus</taxon>
    </lineage>
</organism>
<dbReference type="SUPFAM" id="SSF48452">
    <property type="entry name" value="TPR-like"/>
    <property type="match status" value="1"/>
</dbReference>
<dbReference type="OrthoDB" id="1807878at2"/>
<feature type="compositionally biased region" description="Basic and acidic residues" evidence="1">
    <location>
        <begin position="239"/>
        <end position="262"/>
    </location>
</feature>
<keyword evidence="3" id="KW-1185">Reference proteome</keyword>
<dbReference type="Proteomes" id="UP000266482">
    <property type="component" value="Unassembled WGS sequence"/>
</dbReference>
<protein>
    <recommendedName>
        <fullName evidence="4">Tetratricopeptide repeat protein</fullName>
    </recommendedName>
</protein>
<dbReference type="InterPro" id="IPR011990">
    <property type="entry name" value="TPR-like_helical_dom_sf"/>
</dbReference>
<evidence type="ECO:0000313" key="2">
    <source>
        <dbReference type="EMBL" id="RIX53938.1"/>
    </source>
</evidence>
<dbReference type="Gene3D" id="1.25.40.10">
    <property type="entry name" value="Tetratricopeptide repeat domain"/>
    <property type="match status" value="1"/>
</dbReference>
<feature type="compositionally biased region" description="Basic residues" evidence="1">
    <location>
        <begin position="266"/>
        <end position="285"/>
    </location>
</feature>
<comment type="caution">
    <text evidence="2">The sequence shown here is derived from an EMBL/GenBank/DDBJ whole genome shotgun (WGS) entry which is preliminary data.</text>
</comment>
<dbReference type="RefSeq" id="WP_119598684.1">
    <property type="nucleotide sequence ID" value="NZ_QXQA01000003.1"/>
</dbReference>
<proteinExistence type="predicted"/>
<evidence type="ECO:0000313" key="3">
    <source>
        <dbReference type="Proteomes" id="UP000266482"/>
    </source>
</evidence>
<gene>
    <name evidence="2" type="ORF">D3P08_06690</name>
</gene>
<evidence type="ECO:0000256" key="1">
    <source>
        <dbReference type="SAM" id="MobiDB-lite"/>
    </source>
</evidence>
<sequence>MLNLVNASASSDSFGQRLEQAVSLHMKGVDGDAAAVLQAIQMLEALRADYPGNPLVEAYYGSSLVLIARDKTKPLEQLRWSNQGLKILDSAVAASPNDLTVRLLRGKNAYQLPEHHFQRTQTTIEDYTYIVGQHMRGNTILTQEEYSQLLYELGDAYARIGRNQEAASIWQRLEAPANSPEMQQLARQRLQSLEGKPAQETINQNSPLSALIEMTRAIGGALVSWSDDGKARGKKDKMSKKEQKEREKERKKEREKNRKRELTQAQRKKKEKVAAQKRKKIKVKTKTNGNE</sequence>